<dbReference type="InterPro" id="IPR001005">
    <property type="entry name" value="SANT/Myb"/>
</dbReference>
<dbReference type="InterPro" id="IPR046848">
    <property type="entry name" value="E_motif"/>
</dbReference>
<evidence type="ECO:0000256" key="3">
    <source>
        <dbReference type="PROSITE-ProRule" id="PRU00708"/>
    </source>
</evidence>
<proteinExistence type="inferred from homology"/>
<dbReference type="EMBL" id="JAAWWB010000030">
    <property type="protein sequence ID" value="KAG6746161.1"/>
    <property type="molecule type" value="Genomic_DNA"/>
</dbReference>
<evidence type="ECO:0000256" key="2">
    <source>
        <dbReference type="ARBA" id="ARBA00022737"/>
    </source>
</evidence>
<evidence type="ECO:0000256" key="1">
    <source>
        <dbReference type="ARBA" id="ARBA00006643"/>
    </source>
</evidence>
<dbReference type="InterPro" id="IPR032867">
    <property type="entry name" value="DYW_dom"/>
</dbReference>
<dbReference type="FunFam" id="1.25.40.10:FF:002966">
    <property type="entry name" value="Pentatricopeptide repeat-containing protein At5g50390, chloroplastic"/>
    <property type="match status" value="1"/>
</dbReference>
<dbReference type="Pfam" id="PF01535">
    <property type="entry name" value="PPR"/>
    <property type="match status" value="3"/>
</dbReference>
<feature type="repeat" description="PPR" evidence="3">
    <location>
        <begin position="268"/>
        <end position="302"/>
    </location>
</feature>
<feature type="compositionally biased region" description="Basic residues" evidence="4">
    <location>
        <begin position="1017"/>
        <end position="1027"/>
    </location>
</feature>
<feature type="compositionally biased region" description="Basic and acidic residues" evidence="4">
    <location>
        <begin position="1062"/>
        <end position="1076"/>
    </location>
</feature>
<feature type="domain" description="Myb-like" evidence="5">
    <location>
        <begin position="1225"/>
        <end position="1268"/>
    </location>
</feature>
<feature type="compositionally biased region" description="Basic and acidic residues" evidence="4">
    <location>
        <begin position="1089"/>
        <end position="1105"/>
    </location>
</feature>
<dbReference type="InterPro" id="IPR002885">
    <property type="entry name" value="PPR_rpt"/>
</dbReference>
<dbReference type="Pfam" id="PF13921">
    <property type="entry name" value="Myb_DNA-bind_6"/>
    <property type="match status" value="1"/>
</dbReference>
<feature type="domain" description="Myb-like" evidence="5">
    <location>
        <begin position="1269"/>
        <end position="1337"/>
    </location>
</feature>
<dbReference type="NCBIfam" id="TIGR00756">
    <property type="entry name" value="PPR"/>
    <property type="match status" value="4"/>
</dbReference>
<dbReference type="GO" id="GO:0016070">
    <property type="term" value="P:RNA metabolic process"/>
    <property type="evidence" value="ECO:0007669"/>
    <property type="project" value="UniProtKB-ARBA"/>
</dbReference>
<dbReference type="OrthoDB" id="185373at2759"/>
<dbReference type="GO" id="GO:0008270">
    <property type="term" value="F:zinc ion binding"/>
    <property type="evidence" value="ECO:0007669"/>
    <property type="project" value="InterPro"/>
</dbReference>
<organism evidence="6 7">
    <name type="scientific">Populus tomentosa</name>
    <name type="common">Chinese white poplar</name>
    <dbReference type="NCBI Taxonomy" id="118781"/>
    <lineage>
        <taxon>Eukaryota</taxon>
        <taxon>Viridiplantae</taxon>
        <taxon>Streptophyta</taxon>
        <taxon>Embryophyta</taxon>
        <taxon>Tracheophyta</taxon>
        <taxon>Spermatophyta</taxon>
        <taxon>Magnoliopsida</taxon>
        <taxon>eudicotyledons</taxon>
        <taxon>Gunneridae</taxon>
        <taxon>Pentapetalae</taxon>
        <taxon>rosids</taxon>
        <taxon>fabids</taxon>
        <taxon>Malpighiales</taxon>
        <taxon>Salicaceae</taxon>
        <taxon>Saliceae</taxon>
        <taxon>Populus</taxon>
    </lineage>
</organism>
<dbReference type="Proteomes" id="UP000886885">
    <property type="component" value="Chromosome 15D"/>
</dbReference>
<feature type="compositionally biased region" description="Basic and acidic residues" evidence="4">
    <location>
        <begin position="994"/>
        <end position="1016"/>
    </location>
</feature>
<feature type="compositionally biased region" description="Basic and acidic residues" evidence="4">
    <location>
        <begin position="854"/>
        <end position="864"/>
    </location>
</feature>
<dbReference type="Pfam" id="PF14432">
    <property type="entry name" value="DYW_deaminase"/>
    <property type="match status" value="1"/>
</dbReference>
<dbReference type="Pfam" id="PF20431">
    <property type="entry name" value="E_motif"/>
    <property type="match status" value="1"/>
</dbReference>
<name>A0A8X7Y8L6_POPTO</name>
<feature type="region of interest" description="Disordered" evidence="4">
    <location>
        <begin position="682"/>
        <end position="890"/>
    </location>
</feature>
<dbReference type="FunFam" id="1.25.40.10:FF:000344">
    <property type="entry name" value="Pentatricopeptide repeat-containing protein"/>
    <property type="match status" value="1"/>
</dbReference>
<dbReference type="PANTHER" id="PTHR47430:SF4">
    <property type="entry name" value="GB|AAC33480.1"/>
    <property type="match status" value="1"/>
</dbReference>
<evidence type="ECO:0000313" key="6">
    <source>
        <dbReference type="EMBL" id="KAG6746161.1"/>
    </source>
</evidence>
<dbReference type="Pfam" id="PF13041">
    <property type="entry name" value="PPR_2"/>
    <property type="match status" value="2"/>
</dbReference>
<feature type="compositionally biased region" description="Low complexity" evidence="4">
    <location>
        <begin position="790"/>
        <end position="801"/>
    </location>
</feature>
<feature type="compositionally biased region" description="Basic residues" evidence="4">
    <location>
        <begin position="772"/>
        <end position="783"/>
    </location>
</feature>
<feature type="repeat" description="PPR" evidence="3">
    <location>
        <begin position="167"/>
        <end position="197"/>
    </location>
</feature>
<keyword evidence="7" id="KW-1185">Reference proteome</keyword>
<evidence type="ECO:0000256" key="4">
    <source>
        <dbReference type="SAM" id="MobiDB-lite"/>
    </source>
</evidence>
<dbReference type="PROSITE" id="PS50090">
    <property type="entry name" value="MYB_LIKE"/>
    <property type="match status" value="3"/>
</dbReference>
<feature type="repeat" description="PPR" evidence="3">
    <location>
        <begin position="369"/>
        <end position="403"/>
    </location>
</feature>
<dbReference type="PROSITE" id="PS51375">
    <property type="entry name" value="PPR"/>
    <property type="match status" value="4"/>
</dbReference>
<gene>
    <name evidence="6" type="ORF">POTOM_050675</name>
</gene>
<feature type="domain" description="Myb-like" evidence="5">
    <location>
        <begin position="1339"/>
        <end position="1392"/>
    </location>
</feature>
<protein>
    <recommendedName>
        <fullName evidence="5">Myb-like domain-containing protein</fullName>
    </recommendedName>
</protein>
<sequence>MSKCLKQRILFSGYGFSFNKTKWKKNPFWEIKCCSLDRGLQPRPKPKPAKVDIDVSVRSNFVRRPSVGLCSQIEKLVLFARYREALDLFEIFEIEGGFDVGISTYDALVNACIGLRSVRGVKRVFNYMIDNGFEFDQYMRNRVLIMHVKCGMMIDARRLFDEMPERNLVSWNTIISGLVDVGDFMEAFRLFLNMWEEFSDAGSFTFAVMIRASAGLELISIGRQLHACTLKMGIGDDIFVSCALIDMYSKCGSIEDARFVFEEMPEKTTVGWNTIIAGYALHGYSEEALDMYYEMRDSGVKMDHFTFSMIVRICARLASVEHAKQAHAALIRHGFGSDIVANTALVDFYSKWGRIEDARHVFDKMTSKNVISWNALIGGYGNHGRGSEAVELFEQMLQERMNPNHVTFLAVLSACSHSGLSERGWEIFQSMGRDNRIKPRAMHYACMIELLGREGLLDEALALIRGAPFKPTANMWAALLTACRVNENFELGKFAAEKLYGMEPDKLNNYIVLLNIYNSAGNLKEAADVVHTLKRKGLRMRPVCSWIEVKRRPHVFLSGDNRHPQRKEIYQKVDKLMLEISKYGYVPNQKTLLPDVDEQEERVRLYHSEKLAIAFGLISTPYWSPLQIVQGHRICGDCHEAIKLIARVTGREIVIRDAGRFHHFKHGHCSWAGSAIAISKDSSGISSRCPNGGGEQRGEKKTKDEDGSLKEESSLKDRLLASGGESLTPSIEIMKKKKRSEKHEDSAEDVGVSSSLSEGNVDVNNAADKNERKKKKKEKKKKSERNGDCSEVVAVSSSLSEGNVDVNNAEDKNEKKKKKSKRHEDVAVSLSEGNTDVNYARGRNEKKERKRKLEHGNNEKESQVARKKNKVSEAGEVLEETHMRIDDNTGLQKNVHVDLVRNSESEVRRDRIKNRKEKNREDRSSTVASVVNILDDNRREEVVGVQKGPESEGIANMNKGEGRDHNKEKKKKQKKYGGGGGGGGGDTEVIESAADGKDAGREESTEIVQDKVESSKKEKKKRKKKHNVVQEAASIQIMDETMGNQSSVIESDGGNSSSIKNKARDGKLKVNDEGGSKRKKKAKSLGNGSKEKSSKRVTQMEKDVETTGPSEKSSSKARSKRVSFCEDVEVFPSSDGPSDEKAVGEDGLVRGKRFSHEEDEMVKEAVLNYIDVHGLGAEGLNMVLNCKKHPAIVQCWKEIGAALPWRPRQSVYYRAHILFERGQNSSWTQEEYELIRKFHEKHGSDWKTLAEALGKHRFHVKDTWRRIKLINMKKGKWSQDEYQSLFDFVNLDLRLKAFEERKTKHGMLRDNISWTAISEKLETRTDALCCQKWYDQLTSPLVAEGKWLDTDDYRLLMELYDLDACCMEDVDWDNLLEHRSGDLCRKRWNQMVKHLGDHRNKSFADQVDVLIKRYCPDVLEAREAYNSKPAVP</sequence>
<feature type="compositionally biased region" description="Gly residues" evidence="4">
    <location>
        <begin position="976"/>
        <end position="986"/>
    </location>
</feature>
<dbReference type="SMART" id="SM00717">
    <property type="entry name" value="SANT"/>
    <property type="match status" value="3"/>
</dbReference>
<accession>A0A8X7Y8L6</accession>
<feature type="compositionally biased region" description="Basic and acidic residues" evidence="4">
    <location>
        <begin position="696"/>
        <end position="719"/>
    </location>
</feature>
<dbReference type="CDD" id="cd00167">
    <property type="entry name" value="SANT"/>
    <property type="match status" value="1"/>
</dbReference>
<feature type="region of interest" description="Disordered" evidence="4">
    <location>
        <begin position="902"/>
        <end position="1119"/>
    </location>
</feature>
<evidence type="ECO:0000259" key="5">
    <source>
        <dbReference type="PROSITE" id="PS50090"/>
    </source>
</evidence>
<keyword evidence="2" id="KW-0677">Repeat</keyword>
<evidence type="ECO:0000313" key="7">
    <source>
        <dbReference type="Proteomes" id="UP000886885"/>
    </source>
</evidence>
<feature type="repeat" description="PPR" evidence="3">
    <location>
        <begin position="237"/>
        <end position="267"/>
    </location>
</feature>
<dbReference type="FunFam" id="1.25.40.10:FF:001675">
    <property type="entry name" value="Pentatricopeptide repeat-containing protein chloroplastic"/>
    <property type="match status" value="1"/>
</dbReference>
<feature type="compositionally biased region" description="Polar residues" evidence="4">
    <location>
        <begin position="1042"/>
        <end position="1060"/>
    </location>
</feature>
<comment type="caution">
    <text evidence="6">The sequence shown here is derived from an EMBL/GenBank/DDBJ whole genome shotgun (WGS) entry which is preliminary data.</text>
</comment>
<comment type="similarity">
    <text evidence="1">Belongs to the PPR family. PCMP-H subfamily.</text>
</comment>
<dbReference type="PANTHER" id="PTHR47430">
    <property type="entry name" value="GB|AAC33480.1"/>
    <property type="match status" value="1"/>
</dbReference>
<reference evidence="6" key="1">
    <citation type="journal article" date="2020" name="bioRxiv">
        <title>Hybrid origin of Populus tomentosa Carr. identified through genome sequencing and phylogenomic analysis.</title>
        <authorList>
            <person name="An X."/>
            <person name="Gao K."/>
            <person name="Chen Z."/>
            <person name="Li J."/>
            <person name="Yang X."/>
            <person name="Yang X."/>
            <person name="Zhou J."/>
            <person name="Guo T."/>
            <person name="Zhao T."/>
            <person name="Huang S."/>
            <person name="Miao D."/>
            <person name="Khan W.U."/>
            <person name="Rao P."/>
            <person name="Ye M."/>
            <person name="Lei B."/>
            <person name="Liao W."/>
            <person name="Wang J."/>
            <person name="Ji L."/>
            <person name="Li Y."/>
            <person name="Guo B."/>
            <person name="Mustafa N.S."/>
            <person name="Li S."/>
            <person name="Yun Q."/>
            <person name="Keller S.R."/>
            <person name="Mao J."/>
            <person name="Zhang R."/>
            <person name="Strauss S.H."/>
        </authorList>
    </citation>
    <scope>NUCLEOTIDE SEQUENCE</scope>
    <source>
        <strain evidence="6">GM15</strain>
        <tissue evidence="6">Leaf</tissue>
    </source>
</reference>